<organism evidence="1 2">
    <name type="scientific">Dentiscutata heterogama</name>
    <dbReference type="NCBI Taxonomy" id="1316150"/>
    <lineage>
        <taxon>Eukaryota</taxon>
        <taxon>Fungi</taxon>
        <taxon>Fungi incertae sedis</taxon>
        <taxon>Mucoromycota</taxon>
        <taxon>Glomeromycotina</taxon>
        <taxon>Glomeromycetes</taxon>
        <taxon>Diversisporales</taxon>
        <taxon>Gigasporaceae</taxon>
        <taxon>Dentiscutata</taxon>
    </lineage>
</organism>
<evidence type="ECO:0000313" key="1">
    <source>
        <dbReference type="EMBL" id="CAG8472817.1"/>
    </source>
</evidence>
<name>A0ACA9KHD1_9GLOM</name>
<reference evidence="1" key="1">
    <citation type="submission" date="2021-06" db="EMBL/GenBank/DDBJ databases">
        <authorList>
            <person name="Kallberg Y."/>
            <person name="Tangrot J."/>
            <person name="Rosling A."/>
        </authorList>
    </citation>
    <scope>NUCLEOTIDE SEQUENCE</scope>
    <source>
        <strain evidence="1">IL203A</strain>
    </source>
</reference>
<accession>A0ACA9KHD1</accession>
<gene>
    <name evidence="1" type="ORF">DHETER_LOCUS1794</name>
</gene>
<dbReference type="Proteomes" id="UP000789702">
    <property type="component" value="Unassembled WGS sequence"/>
</dbReference>
<sequence>MDRRDISRRRPMLQLDQPMSSIRAKNKATDEAKKRQESKNVLQELLGDYSESDDEKDEEEAQIENPSKGQSQPDSFSSSNNQSDIQKPSSDSHLPTTSQFNSEHSIEMDQSEESIEAALKNFLSEINALPITSIDKNPTLEKTSEKSSKNIVPTEKDQIVSQLSHSEGDWQRHFHQEEKRYYYFNSRTGETCWDLDTQTNVLGASLMSRSDEEANNLGSSPKEDSNREVDIHFNQMNTIDDIDNVTSMRPPSSDSPLHIRSRDAYDRLSIITPMATHLRLERHQIEFATRLHDWQVGALNSYYFEKVILEGLEMLIRSIEEQISPTGWLCKWKSDSKTYTWMHIQSNQVSLTYPSPELIASLNTHSLVVNNQDCSTAGSDSSPMINLMQSSQHSTTALQPTNVESWNEVIDTKPESSDDGTSSPPRSQTSSLPSVSHSHEKKRKKDKDLVTSGFKNKKMATLVEKWKAAEDFLANTDWEEVTRQQHGSSSINPEAWIREQIESGEAANNPNFEPIKGTLANLDDVNHIQGFMVAVARLLCAL</sequence>
<protein>
    <submittedName>
        <fullName evidence="1">10956_t:CDS:1</fullName>
    </submittedName>
</protein>
<comment type="caution">
    <text evidence="1">The sequence shown here is derived from an EMBL/GenBank/DDBJ whole genome shotgun (WGS) entry which is preliminary data.</text>
</comment>
<keyword evidence="2" id="KW-1185">Reference proteome</keyword>
<evidence type="ECO:0000313" key="2">
    <source>
        <dbReference type="Proteomes" id="UP000789702"/>
    </source>
</evidence>
<proteinExistence type="predicted"/>
<dbReference type="EMBL" id="CAJVPU010001151">
    <property type="protein sequence ID" value="CAG8472817.1"/>
    <property type="molecule type" value="Genomic_DNA"/>
</dbReference>